<name>A0A6M3L466_9ZZZZ</name>
<organism evidence="1">
    <name type="scientific">viral metagenome</name>
    <dbReference type="NCBI Taxonomy" id="1070528"/>
    <lineage>
        <taxon>unclassified sequences</taxon>
        <taxon>metagenomes</taxon>
        <taxon>organismal metagenomes</taxon>
    </lineage>
</organism>
<accession>A0A6M3L466</accession>
<evidence type="ECO:0000313" key="1">
    <source>
        <dbReference type="EMBL" id="QJA88294.1"/>
    </source>
</evidence>
<dbReference type="AlphaFoldDB" id="A0A6M3L466"/>
<proteinExistence type="predicted"/>
<sequence length="83" mass="9149">MPGNHATGQELIKFLQEKGLQDAEVYIAAHFSTKQNTVYVPLDLQDHGNPHYKITPPNPAQAEPATLSLGMWACKKNNTGPHQ</sequence>
<reference evidence="1" key="1">
    <citation type="submission" date="2020-03" db="EMBL/GenBank/DDBJ databases">
        <title>The deep terrestrial virosphere.</title>
        <authorList>
            <person name="Holmfeldt K."/>
            <person name="Nilsson E."/>
            <person name="Simone D."/>
            <person name="Lopez-Fernandez M."/>
            <person name="Wu X."/>
            <person name="de Brujin I."/>
            <person name="Lundin D."/>
            <person name="Andersson A."/>
            <person name="Bertilsson S."/>
            <person name="Dopson M."/>
        </authorList>
    </citation>
    <scope>NUCLEOTIDE SEQUENCE</scope>
    <source>
        <strain evidence="1">MM415B02789</strain>
    </source>
</reference>
<protein>
    <submittedName>
        <fullName evidence="1">Uncharacterized protein</fullName>
    </submittedName>
</protein>
<dbReference type="EMBL" id="MT142768">
    <property type="protein sequence ID" value="QJA88294.1"/>
    <property type="molecule type" value="Genomic_DNA"/>
</dbReference>
<gene>
    <name evidence="1" type="ORF">MM415B02789_0010</name>
</gene>